<evidence type="ECO:0000256" key="3">
    <source>
        <dbReference type="SAM" id="MobiDB-lite"/>
    </source>
</evidence>
<dbReference type="EMBL" id="JAOCQF010000005">
    <property type="protein sequence ID" value="MCT8331625.1"/>
    <property type="molecule type" value="Genomic_DNA"/>
</dbReference>
<keyword evidence="2" id="KW-1134">Transmembrane beta strand</keyword>
<dbReference type="NCBIfam" id="TIGR01845">
    <property type="entry name" value="outer_NodT"/>
    <property type="match status" value="1"/>
</dbReference>
<feature type="region of interest" description="Disordered" evidence="3">
    <location>
        <begin position="252"/>
        <end position="273"/>
    </location>
</feature>
<dbReference type="Gene3D" id="1.20.1600.10">
    <property type="entry name" value="Outer membrane efflux proteins (OEP)"/>
    <property type="match status" value="1"/>
</dbReference>
<organism evidence="4 5">
    <name type="scientific">Albidovulum sediminis</name>
    <dbReference type="NCBI Taxonomy" id="3066345"/>
    <lineage>
        <taxon>Bacteria</taxon>
        <taxon>Pseudomonadati</taxon>
        <taxon>Pseudomonadota</taxon>
        <taxon>Alphaproteobacteria</taxon>
        <taxon>Rhodobacterales</taxon>
        <taxon>Paracoccaceae</taxon>
        <taxon>Albidovulum</taxon>
    </lineage>
</organism>
<keyword evidence="2" id="KW-0732">Signal</keyword>
<keyword evidence="5" id="KW-1185">Reference proteome</keyword>
<protein>
    <submittedName>
        <fullName evidence="4">Efflux transporter outer membrane subunit</fullName>
    </submittedName>
</protein>
<evidence type="ECO:0000313" key="5">
    <source>
        <dbReference type="Proteomes" id="UP001205601"/>
    </source>
</evidence>
<dbReference type="Gene3D" id="2.20.200.10">
    <property type="entry name" value="Outer membrane efflux proteins (OEP)"/>
    <property type="match status" value="1"/>
</dbReference>
<accession>A0ABT2NVU8</accession>
<sequence>MKRTFTIAVPAVMLASCAAVGPDYVRPEMPLPTQFVNGSNAALTEAATERWWGGLGDPLLDELADRGLSQNLDIRTAQSRIRQAEAALRRTGMPSQIRGDLTAQAGREGDGDGNADDVSSGAADAAFVFDLAGGARRGREVATAGLAAAGFDAGTVRLAYLADLADAYVDARYFQNAAWITRKAIESRRAALDLVTRQIEAGSATALDEAQARALLRSAEAALPTLQSNFEASVFRIATLLAEPAAPILDRMTQGAGQPTPKRGSATGTPADLLRNRPDIRAAEQDLVAATAAIGVAEADLHPSLTLSGSVGAGDDDDWFFGPTLRLPVLNRGVLTARRDEAVARASEAELVWRGAVLGAVEEVQVAASATRYWRRQVAAQRAATEANDEVRDLTTQAYEGGETVLTDVLDAERRSLDNRLALAASLRELSKSWIQLQVATGRGWSYGAPLADLPQE</sequence>
<dbReference type="InterPro" id="IPR010131">
    <property type="entry name" value="MdtP/NodT-like"/>
</dbReference>
<dbReference type="Proteomes" id="UP001205601">
    <property type="component" value="Unassembled WGS sequence"/>
</dbReference>
<dbReference type="RefSeq" id="WP_261497534.1">
    <property type="nucleotide sequence ID" value="NZ_JAOCQF010000005.1"/>
</dbReference>
<comment type="caution">
    <text evidence="4">The sequence shown here is derived from an EMBL/GenBank/DDBJ whole genome shotgun (WGS) entry which is preliminary data.</text>
</comment>
<dbReference type="InterPro" id="IPR003423">
    <property type="entry name" value="OMP_efflux"/>
</dbReference>
<feature type="signal peptide" evidence="2">
    <location>
        <begin position="1"/>
        <end position="21"/>
    </location>
</feature>
<dbReference type="Pfam" id="PF02321">
    <property type="entry name" value="OEP"/>
    <property type="match status" value="2"/>
</dbReference>
<comment type="similarity">
    <text evidence="1 2">Belongs to the outer membrane factor (OMF) (TC 1.B.17) family.</text>
</comment>
<dbReference type="PANTHER" id="PTHR30203">
    <property type="entry name" value="OUTER MEMBRANE CATION EFFLUX PROTEIN"/>
    <property type="match status" value="1"/>
</dbReference>
<keyword evidence="2" id="KW-0472">Membrane</keyword>
<evidence type="ECO:0000256" key="1">
    <source>
        <dbReference type="ARBA" id="ARBA00007613"/>
    </source>
</evidence>
<dbReference type="PROSITE" id="PS51257">
    <property type="entry name" value="PROKAR_LIPOPROTEIN"/>
    <property type="match status" value="1"/>
</dbReference>
<dbReference type="PANTHER" id="PTHR30203:SF25">
    <property type="entry name" value="OUTER MEMBRANE PROTEIN-RELATED"/>
    <property type="match status" value="1"/>
</dbReference>
<dbReference type="SUPFAM" id="SSF56954">
    <property type="entry name" value="Outer membrane efflux proteins (OEP)"/>
    <property type="match status" value="1"/>
</dbReference>
<keyword evidence="2" id="KW-0449">Lipoprotein</keyword>
<name>A0ABT2NVU8_9RHOB</name>
<keyword evidence="2" id="KW-0564">Palmitate</keyword>
<keyword evidence="2" id="KW-0812">Transmembrane</keyword>
<proteinExistence type="inferred from homology"/>
<gene>
    <name evidence="4" type="ORF">N5I32_19080</name>
</gene>
<comment type="subcellular location">
    <subcellularLocation>
        <location evidence="2">Cell membrane</location>
        <topology evidence="2">Lipid-anchor</topology>
    </subcellularLocation>
</comment>
<feature type="chain" id="PRO_5044956571" evidence="2">
    <location>
        <begin position="22"/>
        <end position="457"/>
    </location>
</feature>
<reference evidence="5" key="1">
    <citation type="submission" date="2023-07" db="EMBL/GenBank/DDBJ databases">
        <title>Defluviimonas sediminis sp. nov., isolated from mangrove sediment.</title>
        <authorList>
            <person name="Liu L."/>
            <person name="Li J."/>
            <person name="Huang Y."/>
            <person name="Pan J."/>
            <person name="Li M."/>
        </authorList>
    </citation>
    <scope>NUCLEOTIDE SEQUENCE [LARGE SCALE GENOMIC DNA]</scope>
    <source>
        <strain evidence="5">FT324</strain>
    </source>
</reference>
<evidence type="ECO:0000256" key="2">
    <source>
        <dbReference type="RuleBase" id="RU362097"/>
    </source>
</evidence>
<evidence type="ECO:0000313" key="4">
    <source>
        <dbReference type="EMBL" id="MCT8331625.1"/>
    </source>
</evidence>